<dbReference type="GO" id="GO:0002088">
    <property type="term" value="P:lens development in camera-type eye"/>
    <property type="evidence" value="ECO:0007669"/>
    <property type="project" value="TreeGrafter"/>
</dbReference>
<feature type="compositionally biased region" description="Low complexity" evidence="1">
    <location>
        <begin position="552"/>
        <end position="571"/>
    </location>
</feature>
<feature type="compositionally biased region" description="Basic and acidic residues" evidence="1">
    <location>
        <begin position="679"/>
        <end position="690"/>
    </location>
</feature>
<evidence type="ECO:0000313" key="3">
    <source>
        <dbReference type="Proteomes" id="UP000264820"/>
    </source>
</evidence>
<dbReference type="InterPro" id="IPR024845">
    <property type="entry name" value="NHS-like"/>
</dbReference>
<protein>
    <submittedName>
        <fullName evidence="2">NHS actin remodeling regulator</fullName>
    </submittedName>
</protein>
<feature type="region of interest" description="Disordered" evidence="1">
    <location>
        <begin position="1001"/>
        <end position="1095"/>
    </location>
</feature>
<feature type="compositionally biased region" description="Basic and acidic residues" evidence="1">
    <location>
        <begin position="640"/>
        <end position="657"/>
    </location>
</feature>
<feature type="region of interest" description="Disordered" evidence="1">
    <location>
        <begin position="838"/>
        <end position="989"/>
    </location>
</feature>
<dbReference type="GeneTree" id="ENSGT00950000182963"/>
<feature type="compositionally biased region" description="Low complexity" evidence="1">
    <location>
        <begin position="512"/>
        <end position="525"/>
    </location>
</feature>
<feature type="compositionally biased region" description="Low complexity" evidence="1">
    <location>
        <begin position="858"/>
        <end position="872"/>
    </location>
</feature>
<evidence type="ECO:0000256" key="1">
    <source>
        <dbReference type="SAM" id="MobiDB-lite"/>
    </source>
</evidence>
<feature type="compositionally biased region" description="Basic and acidic residues" evidence="1">
    <location>
        <begin position="485"/>
        <end position="506"/>
    </location>
</feature>
<feature type="region of interest" description="Disordered" evidence="1">
    <location>
        <begin position="627"/>
        <end position="690"/>
    </location>
</feature>
<organism evidence="2 3">
    <name type="scientific">Hippocampus comes</name>
    <name type="common">Tiger tail seahorse</name>
    <dbReference type="NCBI Taxonomy" id="109280"/>
    <lineage>
        <taxon>Eukaryota</taxon>
        <taxon>Metazoa</taxon>
        <taxon>Chordata</taxon>
        <taxon>Craniata</taxon>
        <taxon>Vertebrata</taxon>
        <taxon>Euteleostomi</taxon>
        <taxon>Actinopterygii</taxon>
        <taxon>Neopterygii</taxon>
        <taxon>Teleostei</taxon>
        <taxon>Neoteleostei</taxon>
        <taxon>Acanthomorphata</taxon>
        <taxon>Syngnathiaria</taxon>
        <taxon>Syngnathiformes</taxon>
        <taxon>Syngnathoidei</taxon>
        <taxon>Syngnathidae</taxon>
        <taxon>Hippocampus</taxon>
    </lineage>
</organism>
<feature type="region of interest" description="Disordered" evidence="1">
    <location>
        <begin position="432"/>
        <end position="578"/>
    </location>
</feature>
<dbReference type="GO" id="GO:0030154">
    <property type="term" value="P:cell differentiation"/>
    <property type="evidence" value="ECO:0007669"/>
    <property type="project" value="TreeGrafter"/>
</dbReference>
<dbReference type="OMA" id="CAWPDYL"/>
<feature type="region of interest" description="Disordered" evidence="1">
    <location>
        <begin position="1305"/>
        <end position="1335"/>
    </location>
</feature>
<feature type="compositionally biased region" description="Basic and acidic residues" evidence="1">
    <location>
        <begin position="928"/>
        <end position="943"/>
    </location>
</feature>
<feature type="compositionally biased region" description="Basic and acidic residues" evidence="1">
    <location>
        <begin position="432"/>
        <end position="458"/>
    </location>
</feature>
<feature type="compositionally biased region" description="Low complexity" evidence="1">
    <location>
        <begin position="1214"/>
        <end position="1232"/>
    </location>
</feature>
<feature type="compositionally biased region" description="Polar residues" evidence="1">
    <location>
        <begin position="892"/>
        <end position="906"/>
    </location>
</feature>
<dbReference type="PANTHER" id="PTHR23039">
    <property type="entry name" value="NANCE-HORAN SYNDROME PROTEIN"/>
    <property type="match status" value="1"/>
</dbReference>
<name>A0A3Q2ZBT4_HIPCM</name>
<dbReference type="Pfam" id="PF15273">
    <property type="entry name" value="NHS"/>
    <property type="match status" value="2"/>
</dbReference>
<feature type="region of interest" description="Disordered" evidence="1">
    <location>
        <begin position="1185"/>
        <end position="1246"/>
    </location>
</feature>
<dbReference type="Gene3D" id="1.20.5.340">
    <property type="match status" value="1"/>
</dbReference>
<dbReference type="STRING" id="109280.ENSHCOP00000023613"/>
<reference evidence="2" key="2">
    <citation type="submission" date="2025-09" db="UniProtKB">
        <authorList>
            <consortium name="Ensembl"/>
        </authorList>
    </citation>
    <scope>IDENTIFICATION</scope>
</reference>
<feature type="compositionally biased region" description="Polar residues" evidence="1">
    <location>
        <begin position="840"/>
        <end position="851"/>
    </location>
</feature>
<keyword evidence="3" id="KW-1185">Reference proteome</keyword>
<proteinExistence type="predicted"/>
<dbReference type="PANTHER" id="PTHR23039:SF5">
    <property type="entry name" value="ACTIN REMODELING REGULATOR NHS"/>
    <property type="match status" value="1"/>
</dbReference>
<feature type="compositionally biased region" description="Basic residues" evidence="1">
    <location>
        <begin position="732"/>
        <end position="741"/>
    </location>
</feature>
<feature type="region of interest" description="Disordered" evidence="1">
    <location>
        <begin position="732"/>
        <end position="751"/>
    </location>
</feature>
<dbReference type="Proteomes" id="UP000264820">
    <property type="component" value="Unplaced"/>
</dbReference>
<accession>A0A3Q2ZBT4</accession>
<dbReference type="Ensembl" id="ENSHCOT00000016028.1">
    <property type="protein sequence ID" value="ENSHCOP00000023613.1"/>
    <property type="gene ID" value="ENSHCOG00000012327.1"/>
</dbReference>
<sequence>MSEFYFYRPQVLSSRTLFIDLRSSPAPPDPVCAHFRLTFAGFTPSDMPFFKRLVEPRSLCRVERGEEREEGDADGNGGSPFHDLLSVTHVALARTLRQLSDLAKHACSVFHELEGDLAATGHRLRGLQRKVGRLQETCCEMDPKQEAVPVSDLDVESKLTWHYRAPWHKQRNILRPATRPPCLQEMHKDASLWHLRAGNNKKSPSQYLGIKQLPTAAPQWKFCSIFPSSRPPSPTECCHFSPWNRKATSSDPNSVALASPGQRSKLLPVPNTPSTLDKQTNWSRALPLPTPEERMKCHSRVVASSVIPINVTGVGFDRDASVRCSLVLSQSLLQRRRKLRRRRTVAGVPRQLQDFAADSDESPGSRERSVIVHASLDNGDLVGHLLTRDSGCQTDDFLILGAPSSRRIRAQRGHQGAALCLSQSAGDIAALREGRGDASDGRLRTRSLPRDGGRARTADEEDEAELSAFNGEEGRLLKDEEESAEERAGSERLSRTPERGWAERARSQLPRMADMGSCDMSSSSDTFGSPVHSVSAAGVLGGPADHKDEHQSSSGNWSGSSSTCPSQTSETVAPGTSPLARCDSELSLNAAAADHAGGFTLDPFSGLRTQRAGSFSSAAMDILEEAGAPGEGEWNYPHPDPGRRTRDFSPEPGREAESSLGCPSFASMATCESSFSDKPPSEKADTASHYSEDTEGYYTSMHFDCGLKGSRSFTSIYPDHVTLERRCLSLRKPKAKPRPPRRSSSLRTIHDEGGVSVLAEAKSPLPKEKNLQLLLSDSSGRIAKEPPPVVWGAEGSFDGPDLGVFSSADAHSFKDEGAVQADYADLWLLNDLKSGDPYRSLSNSSTATGTTVVECVKSQDGSESQASQSGSGATTPSLTPAEGDFKLAGLASPSSGYSSQSETPTSVFPAAAFFPGPLSPSSAKRKPKVPERKSSLACKRDPELPAVPSSHPDLSAFHCVGDERAPIQNHQRKADWAKAETANGPSLSITPAALHAVQLRSIPKELDPAPHRDDYSAVNSDRVVDTRASSELTRQDSDNLRLPPPGLDQTPAASPGSHEGNQDAESAGDPAGNEEGESTAEENLSKGTAKVSDDRRQEICTATRKKREWDGDEVDILQGGNVHMILKIHRCISLKYINGNCVRADLVAASDESHAEDDGIFLSPTKSRTTDDLFAVIHRSKRKVLGRKNSGELSVRNGPSSINGTPPPPGGGAAPFSPCPASASPSSAPSGPQRTPGPIYRNAKKSSTSNEEFKLLLLKKGSRSESSYRMSATEILKSPVTPKGSAAGEDEAAVETAEAAVAARSPDAEGFLLPKPWTSPQSRLGRARVPPPANSSRYAARARFFSAPMQAISEGEAENSDGSPHDDEPVTPRPRFA</sequence>
<feature type="compositionally biased region" description="Basic and acidic residues" evidence="1">
    <location>
        <begin position="1002"/>
        <end position="1015"/>
    </location>
</feature>
<reference evidence="2" key="1">
    <citation type="submission" date="2025-08" db="UniProtKB">
        <authorList>
            <consortium name="Ensembl"/>
        </authorList>
    </citation>
    <scope>IDENTIFICATION</scope>
</reference>
<feature type="region of interest" description="Disordered" evidence="1">
    <location>
        <begin position="1349"/>
        <end position="1377"/>
    </location>
</feature>
<evidence type="ECO:0000313" key="2">
    <source>
        <dbReference type="Ensembl" id="ENSHCOP00000023613.1"/>
    </source>
</evidence>